<gene>
    <name evidence="2" type="ORF">PPNO1_LOCUS9693</name>
</gene>
<dbReference type="AlphaFoldDB" id="A0A9P1MEP7"/>
<dbReference type="OrthoDB" id="2157530at2759"/>
<feature type="region of interest" description="Disordered" evidence="1">
    <location>
        <begin position="333"/>
        <end position="379"/>
    </location>
</feature>
<dbReference type="Proteomes" id="UP000838763">
    <property type="component" value="Unassembled WGS sequence"/>
</dbReference>
<dbReference type="InterPro" id="IPR052895">
    <property type="entry name" value="HetReg/Transcr_Mod"/>
</dbReference>
<comment type="caution">
    <text evidence="2">The sequence shown here is derived from an EMBL/GenBank/DDBJ whole genome shotgun (WGS) entry which is preliminary data.</text>
</comment>
<proteinExistence type="predicted"/>
<feature type="region of interest" description="Disordered" evidence="1">
    <location>
        <begin position="235"/>
        <end position="292"/>
    </location>
</feature>
<protein>
    <submittedName>
        <fullName evidence="2">Uncharacterized protein</fullName>
    </submittedName>
</protein>
<evidence type="ECO:0000313" key="3">
    <source>
        <dbReference type="Proteomes" id="UP000838763"/>
    </source>
</evidence>
<feature type="compositionally biased region" description="Low complexity" evidence="1">
    <location>
        <begin position="243"/>
        <end position="254"/>
    </location>
</feature>
<organism evidence="2 3">
    <name type="scientific">Parascedosporium putredinis</name>
    <dbReference type="NCBI Taxonomy" id="1442378"/>
    <lineage>
        <taxon>Eukaryota</taxon>
        <taxon>Fungi</taxon>
        <taxon>Dikarya</taxon>
        <taxon>Ascomycota</taxon>
        <taxon>Pezizomycotina</taxon>
        <taxon>Sordariomycetes</taxon>
        <taxon>Hypocreomycetidae</taxon>
        <taxon>Microascales</taxon>
        <taxon>Microascaceae</taxon>
        <taxon>Parascedosporium</taxon>
    </lineage>
</organism>
<keyword evidence="3" id="KW-1185">Reference proteome</keyword>
<feature type="compositionally biased region" description="Low complexity" evidence="1">
    <location>
        <begin position="261"/>
        <end position="270"/>
    </location>
</feature>
<evidence type="ECO:0000256" key="1">
    <source>
        <dbReference type="SAM" id="MobiDB-lite"/>
    </source>
</evidence>
<dbReference type="PANTHER" id="PTHR24148:SF64">
    <property type="entry name" value="HETEROKARYON INCOMPATIBILITY DOMAIN-CONTAINING PROTEIN"/>
    <property type="match status" value="1"/>
</dbReference>
<evidence type="ECO:0000313" key="2">
    <source>
        <dbReference type="EMBL" id="CAI4220150.1"/>
    </source>
</evidence>
<feature type="compositionally biased region" description="Pro residues" evidence="1">
    <location>
        <begin position="271"/>
        <end position="289"/>
    </location>
</feature>
<dbReference type="EMBL" id="CALLCH030000021">
    <property type="protein sequence ID" value="CAI4220150.1"/>
    <property type="molecule type" value="Genomic_DNA"/>
</dbReference>
<feature type="compositionally biased region" description="Low complexity" evidence="1">
    <location>
        <begin position="360"/>
        <end position="371"/>
    </location>
</feature>
<accession>A0A9P1MEP7</accession>
<reference evidence="2" key="1">
    <citation type="submission" date="2022-11" db="EMBL/GenBank/DDBJ databases">
        <authorList>
            <person name="Scott C."/>
            <person name="Bruce N."/>
        </authorList>
    </citation>
    <scope>NUCLEOTIDE SEQUENCE</scope>
</reference>
<sequence>MQQFLENILVAYGVPILSALGSEYFVAIPLAFIAHWWDWPGLESTLFYLAVVWSAYYAPSIRADRPHDPEAFASLMRASRPKAFYVAISLTLRGLDWLGLAKYTTFTACLTALSTTALAYAASRFIERRAGFSIWRGAVRGITNLWGRSVDVRYRLFVGSMAAEVRLMDATQHLLNRFWPRAVTKLYMRLLGVDIDKQWTYQPLADPHKHIRLFRLARWVPFAGVRGSVIHVPLGGGSSNGATSPPSTRPSPTTGAPYAKSAGSRSTAPASPSPSPPTTPSPPSPPLGPLAPFTHQILHELLLLAANRANHPFLQLGTPSLHAKYELEVLGAPGRPSSLFSTPTGSPACGSRKRSPSRPPSSCATPATPTSGRPSPTRCRRRFAPEMAALLQLTQRGRRAVEQLSKLSTLNQTRRLMPLVRIHRTMNTGLSFALAQAFARIRAREGGVVETEEERKRNEALRRDPAPLIHLLHRFSHFDATDPRDKIYALQGLLAQDCPASLIPDYDAVTTPELFRRAAKHILSNRDMDERLALFAMTGFGSPGRDDALLPSWVPDLRRAHPRPRAFPMTTNPTANDLVYLPRWHASTLALAARHASDPYPFTTPGQTLREAFWRTLVGDADKDSRPAPAYLADVYADAVALWEEMLPYGLDEGRTMTLPDDEEHWARQKRAGVWSNAMAYCVTGRSLCATAAGYLGCVPRWARAGTRSSWCAGPAPLVVRSAEASDNSGNKNGGGPGAGRPVRYRILGQCYVHGIMDGEAVGSDPAWQAMEFV</sequence>
<dbReference type="PANTHER" id="PTHR24148">
    <property type="entry name" value="ANKYRIN REPEAT DOMAIN-CONTAINING PROTEIN 39 HOMOLOG-RELATED"/>
    <property type="match status" value="1"/>
</dbReference>
<name>A0A9P1MEP7_9PEZI</name>